<dbReference type="PANTHER" id="PTHR47506:SF1">
    <property type="entry name" value="HTH-TYPE TRANSCRIPTIONAL REGULATOR YJDC"/>
    <property type="match status" value="1"/>
</dbReference>
<dbReference type="GO" id="GO:0003677">
    <property type="term" value="F:DNA binding"/>
    <property type="evidence" value="ECO:0007669"/>
    <property type="project" value="UniProtKB-UniRule"/>
</dbReference>
<dbReference type="EMBL" id="LZSF01000277">
    <property type="protein sequence ID" value="OBA77561.1"/>
    <property type="molecule type" value="Genomic_DNA"/>
</dbReference>
<feature type="domain" description="HTH tetR-type" evidence="5">
    <location>
        <begin position="11"/>
        <end position="71"/>
    </location>
</feature>
<feature type="DNA-binding region" description="H-T-H motif" evidence="4">
    <location>
        <begin position="34"/>
        <end position="53"/>
    </location>
</feature>
<gene>
    <name evidence="6" type="ORF">A5642_06110</name>
</gene>
<keyword evidence="3" id="KW-0804">Transcription</keyword>
<dbReference type="RefSeq" id="WP_061007076.1">
    <property type="nucleotide sequence ID" value="NZ_LSKA01000533.1"/>
</dbReference>
<reference evidence="6 7" key="1">
    <citation type="submission" date="2016-06" db="EMBL/GenBank/DDBJ databases">
        <authorList>
            <person name="Kjaerup R.B."/>
            <person name="Dalgaard T.S."/>
            <person name="Juul-Madsen H.R."/>
        </authorList>
    </citation>
    <scope>NUCLEOTIDE SEQUENCE [LARGE SCALE GENOMIC DNA]</scope>
    <source>
        <strain evidence="6 7">1199456.5</strain>
    </source>
</reference>
<evidence type="ECO:0000256" key="1">
    <source>
        <dbReference type="ARBA" id="ARBA00023015"/>
    </source>
</evidence>
<proteinExistence type="predicted"/>
<dbReference type="PRINTS" id="PR00455">
    <property type="entry name" value="HTHTETR"/>
</dbReference>
<dbReference type="InterPro" id="IPR036271">
    <property type="entry name" value="Tet_transcr_reg_TetR-rel_C_sf"/>
</dbReference>
<dbReference type="PANTHER" id="PTHR47506">
    <property type="entry name" value="TRANSCRIPTIONAL REGULATORY PROTEIN"/>
    <property type="match status" value="1"/>
</dbReference>
<evidence type="ECO:0000256" key="3">
    <source>
        <dbReference type="ARBA" id="ARBA00023163"/>
    </source>
</evidence>
<evidence type="ECO:0000313" key="7">
    <source>
        <dbReference type="Proteomes" id="UP000093962"/>
    </source>
</evidence>
<evidence type="ECO:0000256" key="2">
    <source>
        <dbReference type="ARBA" id="ARBA00023125"/>
    </source>
</evidence>
<dbReference type="InterPro" id="IPR009057">
    <property type="entry name" value="Homeodomain-like_sf"/>
</dbReference>
<evidence type="ECO:0000313" key="6">
    <source>
        <dbReference type="EMBL" id="OBA77561.1"/>
    </source>
</evidence>
<dbReference type="SUPFAM" id="SSF46689">
    <property type="entry name" value="Homeodomain-like"/>
    <property type="match status" value="1"/>
</dbReference>
<evidence type="ECO:0000256" key="4">
    <source>
        <dbReference type="PROSITE-ProRule" id="PRU00335"/>
    </source>
</evidence>
<dbReference type="InterPro" id="IPR001647">
    <property type="entry name" value="HTH_TetR"/>
</dbReference>
<protein>
    <submittedName>
        <fullName evidence="6">TetR family transcriptional regulator</fullName>
    </submittedName>
</protein>
<evidence type="ECO:0000259" key="5">
    <source>
        <dbReference type="PROSITE" id="PS50977"/>
    </source>
</evidence>
<sequence length="186" mass="20390">MPAPISEEQKSRDREALLDAAEALFYQRGIQAVGMDDIRAAAGIALKRIYGLFATKEELVVAVLQRRDRRWRGNLATYVEQHEDPRERVLAVFDWLGQWFAEPDFRGCAWINAYGELGATSPAVLTEVRAHKRAFHDQIAGWVAAATEAPAEPLCLLAEGAIVTAAITGDTGAARRAREAGKSLMG</sequence>
<comment type="caution">
    <text evidence="6">The sequence shown here is derived from an EMBL/GenBank/DDBJ whole genome shotgun (WGS) entry which is preliminary data.</text>
</comment>
<dbReference type="Proteomes" id="UP000093962">
    <property type="component" value="Unassembled WGS sequence"/>
</dbReference>
<dbReference type="PROSITE" id="PS50977">
    <property type="entry name" value="HTH_TETR_2"/>
    <property type="match status" value="1"/>
</dbReference>
<organism evidence="6 7">
    <name type="scientific">Mycolicibacterium mucogenicum</name>
    <name type="common">Mycobacterium mucogenicum</name>
    <dbReference type="NCBI Taxonomy" id="56689"/>
    <lineage>
        <taxon>Bacteria</taxon>
        <taxon>Bacillati</taxon>
        <taxon>Actinomycetota</taxon>
        <taxon>Actinomycetes</taxon>
        <taxon>Mycobacteriales</taxon>
        <taxon>Mycobacteriaceae</taxon>
        <taxon>Mycolicibacterium</taxon>
    </lineage>
</organism>
<dbReference type="Gene3D" id="1.10.357.10">
    <property type="entry name" value="Tetracycline Repressor, domain 2"/>
    <property type="match status" value="1"/>
</dbReference>
<keyword evidence="1" id="KW-0805">Transcription regulation</keyword>
<dbReference type="AlphaFoldDB" id="A0A1A0LXJ2"/>
<name>A0A1A0LXJ2_MYCMU</name>
<dbReference type="SUPFAM" id="SSF48498">
    <property type="entry name" value="Tetracyclin repressor-like, C-terminal domain"/>
    <property type="match status" value="1"/>
</dbReference>
<dbReference type="Pfam" id="PF00440">
    <property type="entry name" value="TetR_N"/>
    <property type="match status" value="1"/>
</dbReference>
<keyword evidence="2 4" id="KW-0238">DNA-binding</keyword>
<accession>A0A1A0LXJ2</accession>
<dbReference type="OrthoDB" id="4214267at2"/>